<evidence type="ECO:0000313" key="3">
    <source>
        <dbReference type="EMBL" id="AMY12860.1"/>
    </source>
</evidence>
<feature type="domain" description="MIP18 family-like" evidence="2">
    <location>
        <begin position="75"/>
        <end position="147"/>
    </location>
</feature>
<name>A0A143PXT4_LUTPR</name>
<dbReference type="STRING" id="1855912.LuPra_06144"/>
<organism evidence="3 4">
    <name type="scientific">Luteitalea pratensis</name>
    <dbReference type="NCBI Taxonomy" id="1855912"/>
    <lineage>
        <taxon>Bacteria</taxon>
        <taxon>Pseudomonadati</taxon>
        <taxon>Acidobacteriota</taxon>
        <taxon>Vicinamibacteria</taxon>
        <taxon>Vicinamibacterales</taxon>
        <taxon>Vicinamibacteraceae</taxon>
        <taxon>Luteitalea</taxon>
    </lineage>
</organism>
<reference evidence="3 4" key="1">
    <citation type="journal article" date="2016" name="Genome Announc.">
        <title>First Complete Genome Sequence of a Subdivision 6 Acidobacterium Strain.</title>
        <authorList>
            <person name="Huang S."/>
            <person name="Vieira S."/>
            <person name="Bunk B."/>
            <person name="Riedel T."/>
            <person name="Sproer C."/>
            <person name="Overmann J."/>
        </authorList>
    </citation>
    <scope>NUCLEOTIDE SEQUENCE [LARGE SCALE GENOMIC DNA]</scope>
    <source>
        <strain evidence="4">DSM 100886 HEG_-6_39</strain>
    </source>
</reference>
<dbReference type="PANTHER" id="PTHR42831">
    <property type="entry name" value="FE-S PROTEIN MATURATION AUXILIARY FACTOR YITW"/>
    <property type="match status" value="1"/>
</dbReference>
<accession>A0A143PXT4</accession>
<dbReference type="OrthoDB" id="9805360at2"/>
<keyword evidence="4" id="KW-1185">Reference proteome</keyword>
<protein>
    <submittedName>
        <fullName evidence="3">FeS assembly SUF system protein</fullName>
    </submittedName>
</protein>
<evidence type="ECO:0000313" key="4">
    <source>
        <dbReference type="Proteomes" id="UP000076079"/>
    </source>
</evidence>
<sequence>MFSSLFKKSGSTTPEPTPAPADNPLAAPVETPDVPKPDGHGLDVGALLEPPAAPAGGGPQIGPKDDARTAELTPKVVEAISTVFDPEIPVNIYELGLIYKIEADADSRVKVEMTLTSPACPSAQQLPSEVRYKVKALEGVTDAFVEVVWEPSWTKDLMSDDAKMALGMF</sequence>
<evidence type="ECO:0000259" key="2">
    <source>
        <dbReference type="Pfam" id="PF01883"/>
    </source>
</evidence>
<gene>
    <name evidence="3" type="ORF">LuPra_06144</name>
</gene>
<dbReference type="Pfam" id="PF01883">
    <property type="entry name" value="FeS_assembly_P"/>
    <property type="match status" value="1"/>
</dbReference>
<dbReference type="InterPro" id="IPR052339">
    <property type="entry name" value="Fe-S_Maturation_MIP18"/>
</dbReference>
<dbReference type="SUPFAM" id="SSF117916">
    <property type="entry name" value="Fe-S cluster assembly (FSCA) domain-like"/>
    <property type="match status" value="1"/>
</dbReference>
<reference evidence="4" key="2">
    <citation type="submission" date="2016-04" db="EMBL/GenBank/DDBJ databases">
        <title>First Complete Genome Sequence of a Subdivision 6 Acidobacterium.</title>
        <authorList>
            <person name="Huang S."/>
            <person name="Vieira S."/>
            <person name="Bunk B."/>
            <person name="Riedel T."/>
            <person name="Sproeer C."/>
            <person name="Overmann J."/>
        </authorList>
    </citation>
    <scope>NUCLEOTIDE SEQUENCE [LARGE SCALE GENOMIC DNA]</scope>
    <source>
        <strain evidence="4">DSM 100886 HEG_-6_39</strain>
    </source>
</reference>
<dbReference type="PANTHER" id="PTHR42831:SF1">
    <property type="entry name" value="FE-S PROTEIN MATURATION AUXILIARY FACTOR YITW"/>
    <property type="match status" value="1"/>
</dbReference>
<dbReference type="InterPro" id="IPR034904">
    <property type="entry name" value="FSCA_dom_sf"/>
</dbReference>
<dbReference type="RefSeq" id="WP_110174278.1">
    <property type="nucleotide sequence ID" value="NZ_CP015136.1"/>
</dbReference>
<dbReference type="Gene3D" id="3.30.300.130">
    <property type="entry name" value="Fe-S cluster assembly (FSCA)"/>
    <property type="match status" value="1"/>
</dbReference>
<dbReference type="KEGG" id="abac:LuPra_06144"/>
<feature type="region of interest" description="Disordered" evidence="1">
    <location>
        <begin position="1"/>
        <end position="70"/>
    </location>
</feature>
<proteinExistence type="predicted"/>
<evidence type="ECO:0000256" key="1">
    <source>
        <dbReference type="SAM" id="MobiDB-lite"/>
    </source>
</evidence>
<dbReference type="Proteomes" id="UP000076079">
    <property type="component" value="Chromosome"/>
</dbReference>
<dbReference type="PATRIC" id="fig|1813736.3.peg.6453"/>
<dbReference type="EMBL" id="CP015136">
    <property type="protein sequence ID" value="AMY12860.1"/>
    <property type="molecule type" value="Genomic_DNA"/>
</dbReference>
<dbReference type="InterPro" id="IPR002744">
    <property type="entry name" value="MIP18-like"/>
</dbReference>
<dbReference type="AlphaFoldDB" id="A0A143PXT4"/>